<organism evidence="15 16">
    <name type="scientific">Tectimicrobiota bacterium</name>
    <dbReference type="NCBI Taxonomy" id="2528274"/>
    <lineage>
        <taxon>Bacteria</taxon>
        <taxon>Pseudomonadati</taxon>
        <taxon>Nitrospinota/Tectimicrobiota group</taxon>
        <taxon>Candidatus Tectimicrobiota</taxon>
    </lineage>
</organism>
<dbReference type="PRINTS" id="PR02008">
    <property type="entry name" value="RCMTFAMILY"/>
</dbReference>
<reference evidence="15" key="1">
    <citation type="submission" date="2020-07" db="EMBL/GenBank/DDBJ databases">
        <title>Huge and variable diversity of episymbiotic CPR bacteria and DPANN archaea in groundwater ecosystems.</title>
        <authorList>
            <person name="He C.Y."/>
            <person name="Keren R."/>
            <person name="Whittaker M."/>
            <person name="Farag I.F."/>
            <person name="Doudna J."/>
            <person name="Cate J.H.D."/>
            <person name="Banfield J.F."/>
        </authorList>
    </citation>
    <scope>NUCLEOTIDE SEQUENCE</scope>
    <source>
        <strain evidence="15">NC_groundwater_672_Ag_B-0.1um_62_36</strain>
    </source>
</reference>
<feature type="binding site" evidence="13">
    <location>
        <position position="318"/>
    </location>
    <ligand>
        <name>S-adenosyl-L-methionine</name>
        <dbReference type="ChEBI" id="CHEBI:59789"/>
    </ligand>
</feature>
<dbReference type="PANTHER" id="PTHR22807:SF61">
    <property type="entry name" value="NOL1_NOP2_SUN FAMILY PROTEIN _ ANTITERMINATION NUSB DOMAIN-CONTAINING PROTEIN"/>
    <property type="match status" value="1"/>
</dbReference>
<dbReference type="Gene3D" id="3.30.70.1170">
    <property type="entry name" value="Sun protein, domain 3"/>
    <property type="match status" value="1"/>
</dbReference>
<comment type="function">
    <text evidence="1">Specifically methylates the cytosine at position 967 (m5C967) of 16S rRNA.</text>
</comment>
<keyword evidence="8 13" id="KW-0949">S-adenosyl-L-methionine</keyword>
<evidence type="ECO:0000313" key="16">
    <source>
        <dbReference type="Proteomes" id="UP000769766"/>
    </source>
</evidence>
<dbReference type="EMBL" id="JACPRF010000250">
    <property type="protein sequence ID" value="MBI2876865.1"/>
    <property type="molecule type" value="Genomic_DNA"/>
</dbReference>
<dbReference type="InterPro" id="IPR023267">
    <property type="entry name" value="RCMT"/>
</dbReference>
<dbReference type="NCBIfam" id="NF011494">
    <property type="entry name" value="PRK14902.1"/>
    <property type="match status" value="1"/>
</dbReference>
<comment type="caution">
    <text evidence="13">Lacks conserved residue(s) required for the propagation of feature annotation.</text>
</comment>
<comment type="caution">
    <text evidence="15">The sequence shown here is derived from an EMBL/GenBank/DDBJ whole genome shotgun (WGS) entry which is preliminary data.</text>
</comment>
<dbReference type="GO" id="GO:0003723">
    <property type="term" value="F:RNA binding"/>
    <property type="evidence" value="ECO:0007669"/>
    <property type="project" value="UniProtKB-UniRule"/>
</dbReference>
<evidence type="ECO:0000256" key="3">
    <source>
        <dbReference type="ARBA" id="ARBA00012140"/>
    </source>
</evidence>
<dbReference type="InterPro" id="IPR006027">
    <property type="entry name" value="NusB_RsmB_TIM44"/>
</dbReference>
<keyword evidence="4" id="KW-0963">Cytoplasm</keyword>
<dbReference type="CDD" id="cd02440">
    <property type="entry name" value="AdoMet_MTases"/>
    <property type="match status" value="1"/>
</dbReference>
<evidence type="ECO:0000256" key="12">
    <source>
        <dbReference type="ARBA" id="ARBA00047283"/>
    </source>
</evidence>
<dbReference type="Pfam" id="PF01189">
    <property type="entry name" value="Methyltr_RsmB-F"/>
    <property type="match status" value="1"/>
</dbReference>
<keyword evidence="6 13" id="KW-0489">Methyltransferase</keyword>
<sequence length="458" mass="51608">MKQQEIKKTARAYALELLHRVETQRNYAAPLLNRLLEREEISPPDKGLIHELVYGVLRWRNRLDWMIRNCASRPMEEMTSWIRNILRLGVYQLAFTQKIPAAAAVHESVNLAYRYGHRGTAGFVNAILREVQRRGATLAFPDAAQEPSRFLAIYHSHPQWLIERWLGRYGPEWTAQICQANNTPPPLTIRTNTLLTTRESLKLALIEAGVTVEECLLAPEGLRIASPVPIPLLSAFQQGWFQVQDESSILMGHLLAPQPGQRILDACAGLGGKATHLAQRMENRGEVLALDINPQKLAALEESCLRLGVTIVRGCLADATRWETEIGGFDGLLVDAPCSSLGVIRRHPEIRWLKEESDIYRLQALQFQLLESVADRLAPGGYLLYCTCSFEPEETLAVVQRFLEDHPSFRLEDPRPHLPSGAHRLVTGEGYFLSLPSPAYSMDGFFAARLRRASVSRR</sequence>
<dbReference type="InterPro" id="IPR035926">
    <property type="entry name" value="NusB-like_sf"/>
</dbReference>
<dbReference type="FunFam" id="3.40.50.150:FF:000257">
    <property type="entry name" value="16S rRNA methyltransferase"/>
    <property type="match status" value="1"/>
</dbReference>
<dbReference type="Gene3D" id="1.10.940.10">
    <property type="entry name" value="NusB-like"/>
    <property type="match status" value="1"/>
</dbReference>
<dbReference type="GO" id="GO:0008649">
    <property type="term" value="F:rRNA methyltransferase activity"/>
    <property type="evidence" value="ECO:0007669"/>
    <property type="project" value="InterPro"/>
</dbReference>
<feature type="domain" description="SAM-dependent MTase RsmB/NOP-type" evidence="14">
    <location>
        <begin position="177"/>
        <end position="453"/>
    </location>
</feature>
<dbReference type="InterPro" id="IPR004573">
    <property type="entry name" value="rRNA_ssu_MeTfrase_B"/>
</dbReference>
<dbReference type="PROSITE" id="PS51686">
    <property type="entry name" value="SAM_MT_RSMB_NOP"/>
    <property type="match status" value="1"/>
</dbReference>
<dbReference type="Gene3D" id="3.40.50.150">
    <property type="entry name" value="Vaccinia Virus protein VP39"/>
    <property type="match status" value="1"/>
</dbReference>
<evidence type="ECO:0000256" key="6">
    <source>
        <dbReference type="ARBA" id="ARBA00022603"/>
    </source>
</evidence>
<evidence type="ECO:0000256" key="13">
    <source>
        <dbReference type="PROSITE-ProRule" id="PRU01023"/>
    </source>
</evidence>
<feature type="binding site" evidence="13">
    <location>
        <position position="335"/>
    </location>
    <ligand>
        <name>S-adenosyl-L-methionine</name>
        <dbReference type="ChEBI" id="CHEBI:59789"/>
    </ligand>
</feature>
<evidence type="ECO:0000256" key="2">
    <source>
        <dbReference type="ARBA" id="ARBA00004496"/>
    </source>
</evidence>
<comment type="catalytic activity">
    <reaction evidence="12">
        <text>cytidine(967) in 16S rRNA + S-adenosyl-L-methionine = 5-methylcytidine(967) in 16S rRNA + S-adenosyl-L-homocysteine + H(+)</text>
        <dbReference type="Rhea" id="RHEA:42748"/>
        <dbReference type="Rhea" id="RHEA-COMP:10219"/>
        <dbReference type="Rhea" id="RHEA-COMP:10220"/>
        <dbReference type="ChEBI" id="CHEBI:15378"/>
        <dbReference type="ChEBI" id="CHEBI:57856"/>
        <dbReference type="ChEBI" id="CHEBI:59789"/>
        <dbReference type="ChEBI" id="CHEBI:74483"/>
        <dbReference type="ChEBI" id="CHEBI:82748"/>
        <dbReference type="EC" id="2.1.1.176"/>
    </reaction>
</comment>
<dbReference type="InterPro" id="IPR049560">
    <property type="entry name" value="MeTrfase_RsmB-F_NOP2_cat"/>
</dbReference>
<dbReference type="SUPFAM" id="SSF48013">
    <property type="entry name" value="NusB-like"/>
    <property type="match status" value="1"/>
</dbReference>
<dbReference type="AlphaFoldDB" id="A0A932G111"/>
<protein>
    <recommendedName>
        <fullName evidence="3">16S rRNA (cytosine(967)-C(5))-methyltransferase</fullName>
        <ecNumber evidence="3">2.1.1.176</ecNumber>
    </recommendedName>
    <alternativeName>
        <fullName evidence="10">16S rRNA m5C967 methyltransferase</fullName>
    </alternativeName>
    <alternativeName>
        <fullName evidence="11">rRNA (cytosine-C(5)-)-methyltransferase RsmB</fullName>
    </alternativeName>
</protein>
<evidence type="ECO:0000256" key="5">
    <source>
        <dbReference type="ARBA" id="ARBA00022552"/>
    </source>
</evidence>
<dbReference type="NCBIfam" id="TIGR00563">
    <property type="entry name" value="rsmB"/>
    <property type="match status" value="1"/>
</dbReference>
<dbReference type="Pfam" id="PF01029">
    <property type="entry name" value="NusB"/>
    <property type="match status" value="1"/>
</dbReference>
<evidence type="ECO:0000256" key="10">
    <source>
        <dbReference type="ARBA" id="ARBA00030399"/>
    </source>
</evidence>
<evidence type="ECO:0000256" key="11">
    <source>
        <dbReference type="ARBA" id="ARBA00031088"/>
    </source>
</evidence>
<evidence type="ECO:0000313" key="15">
    <source>
        <dbReference type="EMBL" id="MBI2876865.1"/>
    </source>
</evidence>
<dbReference type="Proteomes" id="UP000769766">
    <property type="component" value="Unassembled WGS sequence"/>
</dbReference>
<evidence type="ECO:0000256" key="8">
    <source>
        <dbReference type="ARBA" id="ARBA00022691"/>
    </source>
</evidence>
<dbReference type="InterPro" id="IPR029063">
    <property type="entry name" value="SAM-dependent_MTases_sf"/>
</dbReference>
<accession>A0A932G111</accession>
<evidence type="ECO:0000259" key="14">
    <source>
        <dbReference type="PROSITE" id="PS51686"/>
    </source>
</evidence>
<keyword evidence="9 13" id="KW-0694">RNA-binding</keyword>
<name>A0A932G111_UNCTE</name>
<dbReference type="Pfam" id="PF22458">
    <property type="entry name" value="RsmF-B_ferredox"/>
    <property type="match status" value="1"/>
</dbReference>
<gene>
    <name evidence="15" type="primary">rsmB</name>
    <name evidence="15" type="ORF">HYY20_08290</name>
</gene>
<evidence type="ECO:0000256" key="4">
    <source>
        <dbReference type="ARBA" id="ARBA00022490"/>
    </source>
</evidence>
<keyword evidence="5" id="KW-0698">rRNA processing</keyword>
<dbReference type="InterPro" id="IPR054728">
    <property type="entry name" value="RsmB-like_ferredoxin"/>
</dbReference>
<evidence type="ECO:0000256" key="7">
    <source>
        <dbReference type="ARBA" id="ARBA00022679"/>
    </source>
</evidence>
<dbReference type="InterPro" id="IPR001678">
    <property type="entry name" value="MeTrfase_RsmB-F_NOP2_dom"/>
</dbReference>
<evidence type="ECO:0000256" key="9">
    <source>
        <dbReference type="ARBA" id="ARBA00022884"/>
    </source>
</evidence>
<feature type="active site" description="Nucleophile" evidence="13">
    <location>
        <position position="388"/>
    </location>
</feature>
<dbReference type="EC" id="2.1.1.176" evidence="3"/>
<proteinExistence type="inferred from homology"/>
<dbReference type="SUPFAM" id="SSF53335">
    <property type="entry name" value="S-adenosyl-L-methionine-dependent methyltransferases"/>
    <property type="match status" value="1"/>
</dbReference>
<evidence type="ECO:0000256" key="1">
    <source>
        <dbReference type="ARBA" id="ARBA00002724"/>
    </source>
</evidence>
<comment type="subcellular location">
    <subcellularLocation>
        <location evidence="2">Cytoplasm</location>
    </subcellularLocation>
</comment>
<dbReference type="GO" id="GO:0005737">
    <property type="term" value="C:cytoplasm"/>
    <property type="evidence" value="ECO:0007669"/>
    <property type="project" value="UniProtKB-SubCell"/>
</dbReference>
<dbReference type="GO" id="GO:0006355">
    <property type="term" value="P:regulation of DNA-templated transcription"/>
    <property type="evidence" value="ECO:0007669"/>
    <property type="project" value="InterPro"/>
</dbReference>
<comment type="similarity">
    <text evidence="13">Belongs to the class I-like SAM-binding methyltransferase superfamily. RsmB/NOP family.</text>
</comment>
<feature type="binding site" evidence="13">
    <location>
        <position position="291"/>
    </location>
    <ligand>
        <name>S-adenosyl-L-methionine</name>
        <dbReference type="ChEBI" id="CHEBI:59789"/>
    </ligand>
</feature>
<keyword evidence="7 13" id="KW-0808">Transferase</keyword>
<dbReference type="PANTHER" id="PTHR22807">
    <property type="entry name" value="NOP2 YEAST -RELATED NOL1/NOP2/FMU SUN DOMAIN-CONTAINING"/>
    <property type="match status" value="1"/>
</dbReference>